<protein>
    <submittedName>
        <fullName evidence="1">Uncharacterized protein</fullName>
    </submittedName>
</protein>
<sequence length="407" mass="47106">MDSKQVAFTLKDNECFYLAFSKTSNSRAQEDPPKNTVCFRLQHEVPEDVKINVININMKLPVELLLTVNQRLSNVTFSRMDGRKEKISDLMNAPYFAKQKALENADIQNRNSETICENLNLLLQESLNSILTNVMWNNFHNLFFIVAKMPTSVKNNFYLREKTYLEPLLYVTSEKEITPFYNIEGGTESVNESEDYTAYDVDFNFDSNFDITEYITKQFSLSFTYHMTFEGKDGIYFGKLCIGSNFSAESKSVAYQHCKSSCGTAALHNLKQWLPNLRWYKCQLPNRRRKTWLLNQFSKNYNGAQKKGICKLIYKKNKNVYSLESILKMHKVNFTKTVSKGDLEVHIGRYKVERNGFTLIAEAVQRTQRDALELSAFTAIEFLCYSNVFQDISNVIRTSLFKADPSV</sequence>
<dbReference type="OrthoDB" id="5917049at2759"/>
<evidence type="ECO:0000313" key="2">
    <source>
        <dbReference type="Proteomes" id="UP000054653"/>
    </source>
</evidence>
<gene>
    <name evidence="1" type="ORF">T03_10079</name>
</gene>
<accession>A0A0V1CQY3</accession>
<comment type="caution">
    <text evidence="1">The sequence shown here is derived from an EMBL/GenBank/DDBJ whole genome shotgun (WGS) entry which is preliminary data.</text>
</comment>
<name>A0A0V1CQY3_TRIBR</name>
<proteinExistence type="predicted"/>
<dbReference type="EMBL" id="JYDI01000119">
    <property type="protein sequence ID" value="KRY51684.1"/>
    <property type="molecule type" value="Genomic_DNA"/>
</dbReference>
<dbReference type="OMA" id="NSETICE"/>
<organism evidence="1 2">
    <name type="scientific">Trichinella britovi</name>
    <name type="common">Parasitic roundworm</name>
    <dbReference type="NCBI Taxonomy" id="45882"/>
    <lineage>
        <taxon>Eukaryota</taxon>
        <taxon>Metazoa</taxon>
        <taxon>Ecdysozoa</taxon>
        <taxon>Nematoda</taxon>
        <taxon>Enoplea</taxon>
        <taxon>Dorylaimia</taxon>
        <taxon>Trichinellida</taxon>
        <taxon>Trichinellidae</taxon>
        <taxon>Trichinella</taxon>
    </lineage>
</organism>
<evidence type="ECO:0000313" key="1">
    <source>
        <dbReference type="EMBL" id="KRY51684.1"/>
    </source>
</evidence>
<reference evidence="1 2" key="1">
    <citation type="submission" date="2015-01" db="EMBL/GenBank/DDBJ databases">
        <title>Evolution of Trichinella species and genotypes.</title>
        <authorList>
            <person name="Korhonen P.K."/>
            <person name="Edoardo P."/>
            <person name="Giuseppe L.R."/>
            <person name="Gasser R.B."/>
        </authorList>
    </citation>
    <scope>NUCLEOTIDE SEQUENCE [LARGE SCALE GENOMIC DNA]</scope>
    <source>
        <strain evidence="1">ISS120</strain>
    </source>
</reference>
<dbReference type="Proteomes" id="UP000054653">
    <property type="component" value="Unassembled WGS sequence"/>
</dbReference>
<dbReference type="AlphaFoldDB" id="A0A0V1CQY3"/>
<keyword evidence="2" id="KW-1185">Reference proteome</keyword>